<dbReference type="AlphaFoldDB" id="A0A5C5WIX0"/>
<organism evidence="1 2">
    <name type="scientific">Rubripirellula amarantea</name>
    <dbReference type="NCBI Taxonomy" id="2527999"/>
    <lineage>
        <taxon>Bacteria</taxon>
        <taxon>Pseudomonadati</taxon>
        <taxon>Planctomycetota</taxon>
        <taxon>Planctomycetia</taxon>
        <taxon>Pirellulales</taxon>
        <taxon>Pirellulaceae</taxon>
        <taxon>Rubripirellula</taxon>
    </lineage>
</organism>
<accession>A0A5C5WIX0</accession>
<evidence type="ECO:0000313" key="1">
    <source>
        <dbReference type="EMBL" id="TWT50774.1"/>
    </source>
</evidence>
<dbReference type="OrthoDB" id="9799128at2"/>
<gene>
    <name evidence="1" type="ORF">Pla22_35170</name>
</gene>
<dbReference type="Pfam" id="PF12088">
    <property type="entry name" value="DUF3565"/>
    <property type="match status" value="1"/>
</dbReference>
<evidence type="ECO:0008006" key="3">
    <source>
        <dbReference type="Google" id="ProtNLM"/>
    </source>
</evidence>
<proteinExistence type="predicted"/>
<dbReference type="EMBL" id="SJPI01000002">
    <property type="protein sequence ID" value="TWT50774.1"/>
    <property type="molecule type" value="Genomic_DNA"/>
</dbReference>
<protein>
    <recommendedName>
        <fullName evidence="3">Pressure-regulated protein</fullName>
    </recommendedName>
</protein>
<evidence type="ECO:0000313" key="2">
    <source>
        <dbReference type="Proteomes" id="UP000316598"/>
    </source>
</evidence>
<keyword evidence="2" id="KW-1185">Reference proteome</keyword>
<dbReference type="InterPro" id="IPR021948">
    <property type="entry name" value="DUF3565"/>
</dbReference>
<comment type="caution">
    <text evidence="1">The sequence shown here is derived from an EMBL/GenBank/DDBJ whole genome shotgun (WGS) entry which is preliminary data.</text>
</comment>
<name>A0A5C5WIX0_9BACT</name>
<dbReference type="RefSeq" id="WP_146515946.1">
    <property type="nucleotide sequence ID" value="NZ_SJPI01000002.1"/>
</dbReference>
<sequence>MSETATREPTKQPIIGYHTDDDSHWVARLACGHQQHVRHDPPWMNRSWVKTESGRRSLLGYQLRCRKCDEGAPPDFDTE</sequence>
<reference evidence="1 2" key="1">
    <citation type="submission" date="2019-02" db="EMBL/GenBank/DDBJ databases">
        <title>Deep-cultivation of Planctomycetes and their phenomic and genomic characterization uncovers novel biology.</title>
        <authorList>
            <person name="Wiegand S."/>
            <person name="Jogler M."/>
            <person name="Boedeker C."/>
            <person name="Pinto D."/>
            <person name="Vollmers J."/>
            <person name="Rivas-Marin E."/>
            <person name="Kohn T."/>
            <person name="Peeters S.H."/>
            <person name="Heuer A."/>
            <person name="Rast P."/>
            <person name="Oberbeckmann S."/>
            <person name="Bunk B."/>
            <person name="Jeske O."/>
            <person name="Meyerdierks A."/>
            <person name="Storesund J.E."/>
            <person name="Kallscheuer N."/>
            <person name="Luecker S."/>
            <person name="Lage O.M."/>
            <person name="Pohl T."/>
            <person name="Merkel B.J."/>
            <person name="Hornburger P."/>
            <person name="Mueller R.-W."/>
            <person name="Bruemmer F."/>
            <person name="Labrenz M."/>
            <person name="Spormann A.M."/>
            <person name="Op Den Camp H."/>
            <person name="Overmann J."/>
            <person name="Amann R."/>
            <person name="Jetten M.S.M."/>
            <person name="Mascher T."/>
            <person name="Medema M.H."/>
            <person name="Devos D.P."/>
            <person name="Kaster A.-K."/>
            <person name="Ovreas L."/>
            <person name="Rohde M."/>
            <person name="Galperin M.Y."/>
            <person name="Jogler C."/>
        </authorList>
    </citation>
    <scope>NUCLEOTIDE SEQUENCE [LARGE SCALE GENOMIC DNA]</scope>
    <source>
        <strain evidence="1 2">Pla22</strain>
    </source>
</reference>
<dbReference type="Proteomes" id="UP000316598">
    <property type="component" value="Unassembled WGS sequence"/>
</dbReference>